<feature type="transmembrane region" description="Helical" evidence="2">
    <location>
        <begin position="332"/>
        <end position="353"/>
    </location>
</feature>
<dbReference type="AlphaFoldDB" id="A0A3M2LCQ6"/>
<evidence type="ECO:0000256" key="2">
    <source>
        <dbReference type="SAM" id="Phobius"/>
    </source>
</evidence>
<feature type="transmembrane region" description="Helical" evidence="2">
    <location>
        <begin position="262"/>
        <end position="279"/>
    </location>
</feature>
<keyword evidence="2" id="KW-0472">Membrane</keyword>
<feature type="transmembrane region" description="Helical" evidence="2">
    <location>
        <begin position="360"/>
        <end position="377"/>
    </location>
</feature>
<dbReference type="EMBL" id="RFFH01000002">
    <property type="protein sequence ID" value="RMI34363.1"/>
    <property type="molecule type" value="Genomic_DNA"/>
</dbReference>
<feature type="transmembrane region" description="Helical" evidence="2">
    <location>
        <begin position="235"/>
        <end position="255"/>
    </location>
</feature>
<feature type="transmembrane region" description="Helical" evidence="2">
    <location>
        <begin position="51"/>
        <end position="71"/>
    </location>
</feature>
<feature type="transmembrane region" description="Helical" evidence="2">
    <location>
        <begin position="285"/>
        <end position="303"/>
    </location>
</feature>
<feature type="transmembrane region" description="Helical" evidence="2">
    <location>
        <begin position="175"/>
        <end position="192"/>
    </location>
</feature>
<keyword evidence="2" id="KW-0812">Transmembrane</keyword>
<reference evidence="3 4" key="1">
    <citation type="submission" date="2018-10" db="EMBL/GenBank/DDBJ databases">
        <title>Isolation from cow dung.</title>
        <authorList>
            <person name="Ling L."/>
        </authorList>
    </citation>
    <scope>NUCLEOTIDE SEQUENCE [LARGE SCALE GENOMIC DNA]</scope>
    <source>
        <strain evidence="3 4">NEAU-LL90</strain>
    </source>
</reference>
<feature type="transmembrane region" description="Helical" evidence="2">
    <location>
        <begin position="135"/>
        <end position="155"/>
    </location>
</feature>
<gene>
    <name evidence="3" type="ORF">EBN03_08250</name>
</gene>
<feature type="transmembrane region" description="Helical" evidence="2">
    <location>
        <begin position="212"/>
        <end position="229"/>
    </location>
</feature>
<evidence type="ECO:0000313" key="4">
    <source>
        <dbReference type="Proteomes" id="UP000279275"/>
    </source>
</evidence>
<protein>
    <submittedName>
        <fullName evidence="3">Uncharacterized protein</fullName>
    </submittedName>
</protein>
<evidence type="ECO:0000313" key="3">
    <source>
        <dbReference type="EMBL" id="RMI34363.1"/>
    </source>
</evidence>
<accession>A0A3M2LCQ6</accession>
<proteinExistence type="predicted"/>
<comment type="caution">
    <text evidence="3">The sequence shown here is derived from an EMBL/GenBank/DDBJ whole genome shotgun (WGS) entry which is preliminary data.</text>
</comment>
<keyword evidence="4" id="KW-1185">Reference proteome</keyword>
<keyword evidence="2" id="KW-1133">Transmembrane helix</keyword>
<feature type="transmembrane region" description="Helical" evidence="2">
    <location>
        <begin position="78"/>
        <end position="96"/>
    </location>
</feature>
<feature type="transmembrane region" description="Helical" evidence="2">
    <location>
        <begin position="7"/>
        <end position="31"/>
    </location>
</feature>
<sequence length="476" mass="49086">MLWVRRFGVALESITTCLATMVAGLTVMLPVNYDWSPGSSVMQVNLLSSSLPKAIATGAVTAVIVAVVTAVMPRLISAWVAALAGIGLLYIDHSITAHTTVTSTMATVNFLDAVGGGVLLGAVAVAAVRDRPQILGWSLGAAGAIIVGSTLPVAHNAVVLGANELEFWRHGNLPPILWLRVVLVLVLICAVIDRRRVTGDTQAPDLPIRPLLAGVVVVTAALVGSLWLAPRGDDVADMVLVVGATLVASWVAALLMPDRDGALLLMTTALAAVSAGLVPQQVGRPLAALLMAMVAVGVLAGFFRPLPFTAFAGMILAAVYGIAYCADNVTGVLHPSVVAAAIALIGGLCFGSFRPQNPSSWVVGTVVIFAPTAIMALRNELLMPDFGTVTVTNGRWMLYPMPPMRSATPHVAGLVLTIGCMLGLAVLYRLRPESAPAATEPPAPDAGSPADSGDTHDGSAMADTIDPLAETGESDT</sequence>
<feature type="region of interest" description="Disordered" evidence="1">
    <location>
        <begin position="435"/>
        <end position="476"/>
    </location>
</feature>
<feature type="transmembrane region" description="Helical" evidence="2">
    <location>
        <begin position="308"/>
        <end position="326"/>
    </location>
</feature>
<evidence type="ECO:0000256" key="1">
    <source>
        <dbReference type="SAM" id="MobiDB-lite"/>
    </source>
</evidence>
<dbReference type="Proteomes" id="UP000279275">
    <property type="component" value="Unassembled WGS sequence"/>
</dbReference>
<feature type="transmembrane region" description="Helical" evidence="2">
    <location>
        <begin position="407"/>
        <end position="428"/>
    </location>
</feature>
<feature type="transmembrane region" description="Helical" evidence="2">
    <location>
        <begin position="108"/>
        <end position="128"/>
    </location>
</feature>
<organism evidence="3 4">
    <name type="scientific">Nocardia stercoris</name>
    <dbReference type="NCBI Taxonomy" id="2483361"/>
    <lineage>
        <taxon>Bacteria</taxon>
        <taxon>Bacillati</taxon>
        <taxon>Actinomycetota</taxon>
        <taxon>Actinomycetes</taxon>
        <taxon>Mycobacteriales</taxon>
        <taxon>Nocardiaceae</taxon>
        <taxon>Nocardia</taxon>
    </lineage>
</organism>
<name>A0A3M2LCQ6_9NOCA</name>